<dbReference type="SMART" id="SM00304">
    <property type="entry name" value="HAMP"/>
    <property type="match status" value="1"/>
</dbReference>
<dbReference type="InterPro" id="IPR050482">
    <property type="entry name" value="Sensor_HK_TwoCompSys"/>
</dbReference>
<evidence type="ECO:0000256" key="11">
    <source>
        <dbReference type="ARBA" id="ARBA00022692"/>
    </source>
</evidence>
<dbReference type="SUPFAM" id="SSF55874">
    <property type="entry name" value="ATPase domain of HSP90 chaperone/DNA topoisomerase II/histidine kinase"/>
    <property type="match status" value="1"/>
</dbReference>
<keyword evidence="11 20" id="KW-0812">Transmembrane</keyword>
<sequence>MRRGWGLRARMAGSYVLVTAAAVIVVEAVVLIVVVPGLLGGGQQDARVLVAGLTAREIASNAGERAAQLGRLPDVAQFPLGDRNLHLLPGQAQLTADGAEVRIPYTAEAQEGSAPMSMALLADPSGRIVTSSYPARYPVGGEIDAGVLAKLKTNPKGYGAEGREVLWSVVPVSVIRADARDVVGLVYVQIPVAAKIKASGRRGTTVWDGLSGQLGLGLLVLLGALPVGAVFGLLSTRRLLGRLRSLADSTDAVAAGDYERRVPVAGDDEVARLETGFNRMAERLAEAMATERALAGAGERARIARELHDSISQDLFSLRLLAGGLRRALPEGSPMHPRVEAMERTVTGTLREMQALLLELRPVALRGAGLIPALDELARAYRDRLGIPVETELEPVGLDPAAEPALLRVAQEALANAVKHARPSTVVVRLADAGGGRIELSVRDDGAGFDPDRAADRHGMGLGLMRERVAELGGELRVESAPDRGTTVRATLGPVA</sequence>
<evidence type="ECO:0000256" key="20">
    <source>
        <dbReference type="SAM" id="Phobius"/>
    </source>
</evidence>
<keyword evidence="10" id="KW-0808">Transferase</keyword>
<evidence type="ECO:0000256" key="8">
    <source>
        <dbReference type="ARBA" id="ARBA00022490"/>
    </source>
</evidence>
<evidence type="ECO:0000256" key="16">
    <source>
        <dbReference type="ARBA" id="ARBA00023012"/>
    </source>
</evidence>
<feature type="domain" description="Histidine kinase" evidence="21">
    <location>
        <begin position="302"/>
        <end position="496"/>
    </location>
</feature>
<evidence type="ECO:0000256" key="14">
    <source>
        <dbReference type="ARBA" id="ARBA00022989"/>
    </source>
</evidence>
<reference evidence="23 24" key="1">
    <citation type="submission" date="2024-10" db="EMBL/GenBank/DDBJ databases">
        <title>The Natural Products Discovery Center: Release of the First 8490 Sequenced Strains for Exploring Actinobacteria Biosynthetic Diversity.</title>
        <authorList>
            <person name="Kalkreuter E."/>
            <person name="Kautsar S.A."/>
            <person name="Yang D."/>
            <person name="Bader C.D."/>
            <person name="Teijaro C.N."/>
            <person name="Fluegel L."/>
            <person name="Davis C.M."/>
            <person name="Simpson J.R."/>
            <person name="Lauterbach L."/>
            <person name="Steele A.D."/>
            <person name="Gui C."/>
            <person name="Meng S."/>
            <person name="Li G."/>
            <person name="Viehrig K."/>
            <person name="Ye F."/>
            <person name="Su P."/>
            <person name="Kiefer A.F."/>
            <person name="Nichols A."/>
            <person name="Cepeda A.J."/>
            <person name="Yan W."/>
            <person name="Fan B."/>
            <person name="Jiang Y."/>
            <person name="Adhikari A."/>
            <person name="Zheng C.-J."/>
            <person name="Schuster L."/>
            <person name="Cowan T.M."/>
            <person name="Smanski M.J."/>
            <person name="Chevrette M.G."/>
            <person name="De Carvalho L.P.S."/>
            <person name="Shen B."/>
        </authorList>
    </citation>
    <scope>NUCLEOTIDE SEQUENCE [LARGE SCALE GENOMIC DNA]</scope>
    <source>
        <strain evidence="23 24">NPDC000087</strain>
    </source>
</reference>
<dbReference type="InterPro" id="IPR003594">
    <property type="entry name" value="HATPase_dom"/>
</dbReference>
<dbReference type="Pfam" id="PF07730">
    <property type="entry name" value="HisKA_3"/>
    <property type="match status" value="1"/>
</dbReference>
<keyword evidence="17" id="KW-0411">Iron-sulfur</keyword>
<dbReference type="CDD" id="cd16917">
    <property type="entry name" value="HATPase_UhpB-NarQ-NarX-like"/>
    <property type="match status" value="1"/>
</dbReference>
<organism evidence="23 24">
    <name type="scientific">Paractinoplanes globisporus</name>
    <dbReference type="NCBI Taxonomy" id="113565"/>
    <lineage>
        <taxon>Bacteria</taxon>
        <taxon>Bacillati</taxon>
        <taxon>Actinomycetota</taxon>
        <taxon>Actinomycetes</taxon>
        <taxon>Micromonosporales</taxon>
        <taxon>Micromonosporaceae</taxon>
        <taxon>Paractinoplanes</taxon>
    </lineage>
</organism>
<evidence type="ECO:0000256" key="2">
    <source>
        <dbReference type="ARBA" id="ARBA00001966"/>
    </source>
</evidence>
<dbReference type="PROSITE" id="PS50885">
    <property type="entry name" value="HAMP"/>
    <property type="match status" value="1"/>
</dbReference>
<dbReference type="PROSITE" id="PS50109">
    <property type="entry name" value="HIS_KIN"/>
    <property type="match status" value="1"/>
</dbReference>
<feature type="transmembrane region" description="Helical" evidence="20">
    <location>
        <begin position="214"/>
        <end position="234"/>
    </location>
</feature>
<dbReference type="Pfam" id="PF00672">
    <property type="entry name" value="HAMP"/>
    <property type="match status" value="1"/>
</dbReference>
<evidence type="ECO:0000256" key="1">
    <source>
        <dbReference type="ARBA" id="ARBA00000085"/>
    </source>
</evidence>
<evidence type="ECO:0000256" key="12">
    <source>
        <dbReference type="ARBA" id="ARBA00022723"/>
    </source>
</evidence>
<evidence type="ECO:0000256" key="3">
    <source>
        <dbReference type="ARBA" id="ARBA00004370"/>
    </source>
</evidence>
<evidence type="ECO:0000256" key="19">
    <source>
        <dbReference type="ARBA" id="ARBA00030800"/>
    </source>
</evidence>
<dbReference type="Gene3D" id="6.10.340.10">
    <property type="match status" value="1"/>
</dbReference>
<comment type="cofactor">
    <cofactor evidence="2">
        <name>[4Fe-4S] cluster</name>
        <dbReference type="ChEBI" id="CHEBI:49883"/>
    </cofactor>
</comment>
<dbReference type="InterPro" id="IPR004358">
    <property type="entry name" value="Sig_transdc_His_kin-like_C"/>
</dbReference>
<dbReference type="InterPro" id="IPR011712">
    <property type="entry name" value="Sig_transdc_His_kin_sub3_dim/P"/>
</dbReference>
<dbReference type="GO" id="GO:0005524">
    <property type="term" value="F:ATP binding"/>
    <property type="evidence" value="ECO:0007669"/>
    <property type="project" value="UniProtKB-KW"/>
</dbReference>
<dbReference type="RefSeq" id="WP_169516240.1">
    <property type="nucleotide sequence ID" value="NZ_JBIAZU010000001.1"/>
</dbReference>
<feature type="domain" description="HAMP" evidence="22">
    <location>
        <begin position="237"/>
        <end position="289"/>
    </location>
</feature>
<dbReference type="Pfam" id="PF02518">
    <property type="entry name" value="HATPase_c"/>
    <property type="match status" value="1"/>
</dbReference>
<evidence type="ECO:0000256" key="7">
    <source>
        <dbReference type="ARBA" id="ARBA00022485"/>
    </source>
</evidence>
<dbReference type="InterPro" id="IPR005467">
    <property type="entry name" value="His_kinase_dom"/>
</dbReference>
<feature type="transmembrane region" description="Helical" evidence="20">
    <location>
        <begin position="12"/>
        <end position="39"/>
    </location>
</feature>
<keyword evidence="16" id="KW-0902">Two-component regulatory system</keyword>
<evidence type="ECO:0000256" key="17">
    <source>
        <dbReference type="ARBA" id="ARBA00023014"/>
    </source>
</evidence>
<dbReference type="CDD" id="cd06225">
    <property type="entry name" value="HAMP"/>
    <property type="match status" value="1"/>
</dbReference>
<evidence type="ECO:0000259" key="21">
    <source>
        <dbReference type="PROSITE" id="PS50109"/>
    </source>
</evidence>
<gene>
    <name evidence="23" type="ORF">ACFY35_05220</name>
</gene>
<keyword evidence="9" id="KW-0597">Phosphoprotein</keyword>
<dbReference type="InterPro" id="IPR003660">
    <property type="entry name" value="HAMP_dom"/>
</dbReference>
<evidence type="ECO:0000256" key="13">
    <source>
        <dbReference type="ARBA" id="ARBA00022777"/>
    </source>
</evidence>
<keyword evidence="7" id="KW-0004">4Fe-4S</keyword>
<evidence type="ECO:0000259" key="22">
    <source>
        <dbReference type="PROSITE" id="PS50885"/>
    </source>
</evidence>
<accession>A0ABW6W787</accession>
<dbReference type="EC" id="2.7.13.3" evidence="5"/>
<dbReference type="SMART" id="SM00387">
    <property type="entry name" value="HATPase_c"/>
    <property type="match status" value="1"/>
</dbReference>
<dbReference type="EMBL" id="JBIAZU010000001">
    <property type="protein sequence ID" value="MFF5288816.1"/>
    <property type="molecule type" value="Genomic_DNA"/>
</dbReference>
<keyword evidence="24" id="KW-1185">Reference proteome</keyword>
<comment type="subcellular location">
    <subcellularLocation>
        <location evidence="4">Cytoplasm</location>
    </subcellularLocation>
    <subcellularLocation>
        <location evidence="3">Membrane</location>
    </subcellularLocation>
</comment>
<keyword evidence="8" id="KW-0963">Cytoplasm</keyword>
<keyword evidence="13" id="KW-0418">Kinase</keyword>
<dbReference type="InterPro" id="IPR036890">
    <property type="entry name" value="HATPase_C_sf"/>
</dbReference>
<evidence type="ECO:0000256" key="9">
    <source>
        <dbReference type="ARBA" id="ARBA00022553"/>
    </source>
</evidence>
<dbReference type="Gene3D" id="3.30.565.10">
    <property type="entry name" value="Histidine kinase-like ATPase, C-terminal domain"/>
    <property type="match status" value="1"/>
</dbReference>
<evidence type="ECO:0000256" key="18">
    <source>
        <dbReference type="ARBA" id="ARBA00024827"/>
    </source>
</evidence>
<evidence type="ECO:0000256" key="15">
    <source>
        <dbReference type="ARBA" id="ARBA00023004"/>
    </source>
</evidence>
<dbReference type="PANTHER" id="PTHR24421">
    <property type="entry name" value="NITRATE/NITRITE SENSOR PROTEIN NARX-RELATED"/>
    <property type="match status" value="1"/>
</dbReference>
<keyword evidence="14 20" id="KW-1133">Transmembrane helix</keyword>
<evidence type="ECO:0000256" key="4">
    <source>
        <dbReference type="ARBA" id="ARBA00004496"/>
    </source>
</evidence>
<keyword evidence="20" id="KW-0472">Membrane</keyword>
<keyword evidence="15" id="KW-0408">Iron</keyword>
<dbReference type="Proteomes" id="UP001602245">
    <property type="component" value="Unassembled WGS sequence"/>
</dbReference>
<comment type="catalytic activity">
    <reaction evidence="1">
        <text>ATP + protein L-histidine = ADP + protein N-phospho-L-histidine.</text>
        <dbReference type="EC" id="2.7.13.3"/>
    </reaction>
</comment>
<keyword evidence="12" id="KW-0479">Metal-binding</keyword>
<dbReference type="PRINTS" id="PR00344">
    <property type="entry name" value="BCTRLSENSOR"/>
</dbReference>
<evidence type="ECO:0000313" key="23">
    <source>
        <dbReference type="EMBL" id="MFF5288816.1"/>
    </source>
</evidence>
<proteinExistence type="predicted"/>
<comment type="function">
    <text evidence="18">Member of the two-component regulatory system NreB/NreC involved in the control of dissimilatory nitrate/nitrite reduction in response to oxygen. NreB functions as a direct oxygen sensor histidine kinase which is autophosphorylated, in the absence of oxygen, probably at the conserved histidine residue, and transfers its phosphate group probably to a conserved aspartate residue of NreC. NreB/NreC activates the expression of the nitrate (narGHJI) and nitrite (nir) reductase operons, as well as the putative nitrate transporter gene narT.</text>
</comment>
<comment type="caution">
    <text evidence="23">The sequence shown here is derived from an EMBL/GenBank/DDBJ whole genome shotgun (WGS) entry which is preliminary data.</text>
</comment>
<evidence type="ECO:0000313" key="24">
    <source>
        <dbReference type="Proteomes" id="UP001602245"/>
    </source>
</evidence>
<dbReference type="Gene3D" id="1.20.5.1930">
    <property type="match status" value="1"/>
</dbReference>
<dbReference type="SUPFAM" id="SSF158472">
    <property type="entry name" value="HAMP domain-like"/>
    <property type="match status" value="1"/>
</dbReference>
<evidence type="ECO:0000256" key="6">
    <source>
        <dbReference type="ARBA" id="ARBA00017322"/>
    </source>
</evidence>
<protein>
    <recommendedName>
        <fullName evidence="6">Oxygen sensor histidine kinase NreB</fullName>
        <ecNumber evidence="5">2.7.13.3</ecNumber>
    </recommendedName>
    <alternativeName>
        <fullName evidence="19">Nitrogen regulation protein B</fullName>
    </alternativeName>
</protein>
<name>A0ABW6W787_9ACTN</name>
<keyword evidence="23" id="KW-0547">Nucleotide-binding</keyword>
<evidence type="ECO:0000256" key="10">
    <source>
        <dbReference type="ARBA" id="ARBA00022679"/>
    </source>
</evidence>
<keyword evidence="23" id="KW-0067">ATP-binding</keyword>
<evidence type="ECO:0000256" key="5">
    <source>
        <dbReference type="ARBA" id="ARBA00012438"/>
    </source>
</evidence>